<keyword evidence="2" id="KW-0489">Methyltransferase</keyword>
<evidence type="ECO:0000256" key="4">
    <source>
        <dbReference type="ARBA" id="ARBA00022691"/>
    </source>
</evidence>
<organism evidence="8 9">
    <name type="scientific">Lupinus luteus</name>
    <name type="common">European yellow lupine</name>
    <dbReference type="NCBI Taxonomy" id="3873"/>
    <lineage>
        <taxon>Eukaryota</taxon>
        <taxon>Viridiplantae</taxon>
        <taxon>Streptophyta</taxon>
        <taxon>Embryophyta</taxon>
        <taxon>Tracheophyta</taxon>
        <taxon>Spermatophyta</taxon>
        <taxon>Magnoliopsida</taxon>
        <taxon>eudicotyledons</taxon>
        <taxon>Gunneridae</taxon>
        <taxon>Pentapetalae</taxon>
        <taxon>rosids</taxon>
        <taxon>fabids</taxon>
        <taxon>Fabales</taxon>
        <taxon>Fabaceae</taxon>
        <taxon>Papilionoideae</taxon>
        <taxon>50 kb inversion clade</taxon>
        <taxon>genistoids sensu lato</taxon>
        <taxon>core genistoids</taxon>
        <taxon>Genisteae</taxon>
        <taxon>Lupinus</taxon>
    </lineage>
</organism>
<dbReference type="GO" id="GO:0005634">
    <property type="term" value="C:nucleus"/>
    <property type="evidence" value="ECO:0007669"/>
    <property type="project" value="UniProtKB-SubCell"/>
</dbReference>
<dbReference type="PROSITE" id="PS50280">
    <property type="entry name" value="SET"/>
    <property type="match status" value="1"/>
</dbReference>
<feature type="domain" description="SET" evidence="6">
    <location>
        <begin position="1"/>
        <end position="86"/>
    </location>
</feature>
<dbReference type="InterPro" id="IPR003616">
    <property type="entry name" value="Post-SET_dom"/>
</dbReference>
<dbReference type="PANTHER" id="PTHR46024">
    <property type="entry name" value="HISTONE-LYSINE N-METHYLTRANSFERASE EGGLESS"/>
    <property type="match status" value="1"/>
</dbReference>
<keyword evidence="9" id="KW-1185">Reference proteome</keyword>
<dbReference type="Gene3D" id="2.170.270.10">
    <property type="entry name" value="SET domain"/>
    <property type="match status" value="1"/>
</dbReference>
<comment type="caution">
    <text evidence="8">The sequence shown here is derived from an EMBL/GenBank/DDBJ whole genome shotgun (WGS) entry which is preliminary data.</text>
</comment>
<dbReference type="Proteomes" id="UP001497480">
    <property type="component" value="Unassembled WGS sequence"/>
</dbReference>
<keyword evidence="5" id="KW-0539">Nucleus</keyword>
<feature type="domain" description="Post-SET" evidence="7">
    <location>
        <begin position="100"/>
        <end position="116"/>
    </location>
</feature>
<evidence type="ECO:0000259" key="7">
    <source>
        <dbReference type="PROSITE" id="PS50868"/>
    </source>
</evidence>
<dbReference type="GO" id="GO:0008168">
    <property type="term" value="F:methyltransferase activity"/>
    <property type="evidence" value="ECO:0007669"/>
    <property type="project" value="UniProtKB-KW"/>
</dbReference>
<sequence>MTCRRLGHVTLPTSSPVDDKITENEPEFCIDASCYGNVARFMNHSCEPNLFIQCVLSDHTDIKLARVMLFASKKIPPRQELTYDYGYQVDSVMGADGNIKKMYCHCGADLCRKRLY</sequence>
<keyword evidence="4" id="KW-0949">S-adenosyl-L-methionine</keyword>
<evidence type="ECO:0000259" key="6">
    <source>
        <dbReference type="PROSITE" id="PS50280"/>
    </source>
</evidence>
<keyword evidence="3" id="KW-0808">Transferase</keyword>
<name>A0AAV1XMC1_LUPLU</name>
<dbReference type="PROSITE" id="PS50868">
    <property type="entry name" value="POST_SET"/>
    <property type="match status" value="1"/>
</dbReference>
<dbReference type="InterPro" id="IPR001214">
    <property type="entry name" value="SET_dom"/>
</dbReference>
<evidence type="ECO:0000256" key="3">
    <source>
        <dbReference type="ARBA" id="ARBA00022679"/>
    </source>
</evidence>
<evidence type="ECO:0000256" key="2">
    <source>
        <dbReference type="ARBA" id="ARBA00022603"/>
    </source>
</evidence>
<protein>
    <submittedName>
        <fullName evidence="8">Uncharacterized protein</fullName>
    </submittedName>
</protein>
<evidence type="ECO:0000256" key="5">
    <source>
        <dbReference type="ARBA" id="ARBA00023242"/>
    </source>
</evidence>
<evidence type="ECO:0000313" key="9">
    <source>
        <dbReference type="Proteomes" id="UP001497480"/>
    </source>
</evidence>
<dbReference type="EMBL" id="CAXHTB010000016">
    <property type="protein sequence ID" value="CAL0322167.1"/>
    <property type="molecule type" value="Genomic_DNA"/>
</dbReference>
<dbReference type="InterPro" id="IPR046341">
    <property type="entry name" value="SET_dom_sf"/>
</dbReference>
<evidence type="ECO:0000256" key="1">
    <source>
        <dbReference type="ARBA" id="ARBA00004123"/>
    </source>
</evidence>
<dbReference type="SUPFAM" id="SSF82199">
    <property type="entry name" value="SET domain"/>
    <property type="match status" value="1"/>
</dbReference>
<dbReference type="GO" id="GO:0032259">
    <property type="term" value="P:methylation"/>
    <property type="evidence" value="ECO:0007669"/>
    <property type="project" value="UniProtKB-KW"/>
</dbReference>
<dbReference type="AlphaFoldDB" id="A0AAV1XMC1"/>
<comment type="subcellular location">
    <subcellularLocation>
        <location evidence="1">Nucleus</location>
    </subcellularLocation>
</comment>
<gene>
    <name evidence="8" type="ORF">LLUT_LOCUS23227</name>
</gene>
<proteinExistence type="predicted"/>
<accession>A0AAV1XMC1</accession>
<reference evidence="8 9" key="1">
    <citation type="submission" date="2024-03" db="EMBL/GenBank/DDBJ databases">
        <authorList>
            <person name="Martinez-Hernandez J."/>
        </authorList>
    </citation>
    <scope>NUCLEOTIDE SEQUENCE [LARGE SCALE GENOMIC DNA]</scope>
</reference>
<dbReference type="InterPro" id="IPR051516">
    <property type="entry name" value="SETDB_methyltransferase"/>
</dbReference>
<dbReference type="Pfam" id="PF00856">
    <property type="entry name" value="SET"/>
    <property type="match status" value="1"/>
</dbReference>
<evidence type="ECO:0000313" key="8">
    <source>
        <dbReference type="EMBL" id="CAL0322167.1"/>
    </source>
</evidence>
<dbReference type="PANTHER" id="PTHR46024:SF1">
    <property type="entry name" value="HISTONE-LYSINE N-METHYLTRANSFERASE EGGLESS"/>
    <property type="match status" value="1"/>
</dbReference>
<dbReference type="SMART" id="SM00317">
    <property type="entry name" value="SET"/>
    <property type="match status" value="1"/>
</dbReference>